<comment type="caution">
    <text evidence="1">The sequence shown here is derived from an EMBL/GenBank/DDBJ whole genome shotgun (WGS) entry which is preliminary data.</text>
</comment>
<reference evidence="1" key="1">
    <citation type="submission" date="2019-12" db="EMBL/GenBank/DDBJ databases">
        <title>Genome sequencing and annotation of Brassica cretica.</title>
        <authorList>
            <person name="Studholme D.J."/>
            <person name="Sarris P."/>
        </authorList>
    </citation>
    <scope>NUCLEOTIDE SEQUENCE</scope>
    <source>
        <strain evidence="1">PFS-109/04</strain>
        <tissue evidence="1">Leaf</tissue>
    </source>
</reference>
<dbReference type="AlphaFoldDB" id="A0A8S9QBT0"/>
<name>A0A8S9QBT0_BRACR</name>
<sequence>MWPRKHGALVGTVLPRPHGLMGTWPWEHEALMVDLSICCSEHGGTLLMSWKSWPEPGEPWRSMLGYFCVQAIRAQLYGMIGGKRRVVECILLLR</sequence>
<organism evidence="1 2">
    <name type="scientific">Brassica cretica</name>
    <name type="common">Mustard</name>
    <dbReference type="NCBI Taxonomy" id="69181"/>
    <lineage>
        <taxon>Eukaryota</taxon>
        <taxon>Viridiplantae</taxon>
        <taxon>Streptophyta</taxon>
        <taxon>Embryophyta</taxon>
        <taxon>Tracheophyta</taxon>
        <taxon>Spermatophyta</taxon>
        <taxon>Magnoliopsida</taxon>
        <taxon>eudicotyledons</taxon>
        <taxon>Gunneridae</taxon>
        <taxon>Pentapetalae</taxon>
        <taxon>rosids</taxon>
        <taxon>malvids</taxon>
        <taxon>Brassicales</taxon>
        <taxon>Brassicaceae</taxon>
        <taxon>Brassiceae</taxon>
        <taxon>Brassica</taxon>
    </lineage>
</organism>
<gene>
    <name evidence="1" type="ORF">F2Q69_00023310</name>
</gene>
<dbReference type="Proteomes" id="UP000712600">
    <property type="component" value="Unassembled WGS sequence"/>
</dbReference>
<evidence type="ECO:0000313" key="2">
    <source>
        <dbReference type="Proteomes" id="UP000712600"/>
    </source>
</evidence>
<protein>
    <submittedName>
        <fullName evidence="1">Uncharacterized protein</fullName>
    </submittedName>
</protein>
<evidence type="ECO:0000313" key="1">
    <source>
        <dbReference type="EMBL" id="KAF3541185.1"/>
    </source>
</evidence>
<proteinExistence type="predicted"/>
<accession>A0A8S9QBT0</accession>
<dbReference type="EMBL" id="QGKX02001290">
    <property type="protein sequence ID" value="KAF3541185.1"/>
    <property type="molecule type" value="Genomic_DNA"/>
</dbReference>